<dbReference type="GO" id="GO:0005524">
    <property type="term" value="F:ATP binding"/>
    <property type="evidence" value="ECO:0007669"/>
    <property type="project" value="UniProtKB-KW"/>
</dbReference>
<gene>
    <name evidence="4" type="ORF">JGB26_20460</name>
    <name evidence="5" type="ORF">JGB26_39850</name>
</gene>
<dbReference type="PROSITE" id="PS50893">
    <property type="entry name" value="ABC_TRANSPORTER_2"/>
    <property type="match status" value="1"/>
</dbReference>
<sequence>MGGLDIRMRGVTCRHGRVVAVDDVHLEVAAGERVALTGTNGSGKSTLLRAVLGLHRQTAGTLLVGGRGTASAADRAWRRRACAWVPQKPATGRFPLLAGELLDSGGAPEEAAEAAADLGVGMLRRQPLDTLSGGQLQRMYLARAIGCVAAGAGVLLADEPTAALDFAGQEEAAEALTVLPVTLVVVTHDRALAERCDRVLDMAAGRLREVGR</sequence>
<organism evidence="5 6">
    <name type="scientific">Streptomyces flavofungini</name>
    <dbReference type="NCBI Taxonomy" id="68200"/>
    <lineage>
        <taxon>Bacteria</taxon>
        <taxon>Bacillati</taxon>
        <taxon>Actinomycetota</taxon>
        <taxon>Actinomycetes</taxon>
        <taxon>Kitasatosporales</taxon>
        <taxon>Streptomycetaceae</taxon>
        <taxon>Streptomyces</taxon>
    </lineage>
</organism>
<feature type="domain" description="ABC transporter" evidence="3">
    <location>
        <begin position="6"/>
        <end position="212"/>
    </location>
</feature>
<dbReference type="Pfam" id="PF00005">
    <property type="entry name" value="ABC_tran"/>
    <property type="match status" value="1"/>
</dbReference>
<evidence type="ECO:0000313" key="5">
    <source>
        <dbReference type="EMBL" id="MBJ3813145.1"/>
    </source>
</evidence>
<keyword evidence="2 5" id="KW-0067">ATP-binding</keyword>
<evidence type="ECO:0000313" key="6">
    <source>
        <dbReference type="Proteomes" id="UP000634780"/>
    </source>
</evidence>
<keyword evidence="6" id="KW-1185">Reference proteome</keyword>
<proteinExistence type="predicted"/>
<dbReference type="RefSeq" id="WP_190115388.1">
    <property type="nucleotide sequence ID" value="NZ_BMVR01000004.1"/>
</dbReference>
<dbReference type="InterPro" id="IPR003593">
    <property type="entry name" value="AAA+_ATPase"/>
</dbReference>
<dbReference type="InterPro" id="IPR003439">
    <property type="entry name" value="ABC_transporter-like_ATP-bd"/>
</dbReference>
<dbReference type="PANTHER" id="PTHR24220:SF659">
    <property type="entry name" value="TRANSPORTER, PUTATIVE-RELATED"/>
    <property type="match status" value="1"/>
</dbReference>
<protein>
    <submittedName>
        <fullName evidence="5">ATP-binding cassette domain-containing protein</fullName>
    </submittedName>
</protein>
<dbReference type="Proteomes" id="UP000634780">
    <property type="component" value="Unassembled WGS sequence"/>
</dbReference>
<dbReference type="Gene3D" id="3.40.50.300">
    <property type="entry name" value="P-loop containing nucleotide triphosphate hydrolases"/>
    <property type="match status" value="1"/>
</dbReference>
<keyword evidence="1" id="KW-0547">Nucleotide-binding</keyword>
<name>A0ABS0XIU0_9ACTN</name>
<dbReference type="SMART" id="SM00382">
    <property type="entry name" value="AAA"/>
    <property type="match status" value="1"/>
</dbReference>
<dbReference type="EMBL" id="JAEKOZ010000012">
    <property type="protein sequence ID" value="MBJ3809463.1"/>
    <property type="molecule type" value="Genomic_DNA"/>
</dbReference>
<reference evidence="5 6" key="1">
    <citation type="submission" date="2020-12" db="EMBL/GenBank/DDBJ databases">
        <title>Streptomyces typhae sp. nov., a novel endophytic actinomycete isolated from the root of cattail pollen (Typha angustifolia L.).</title>
        <authorList>
            <person name="Peng C."/>
            <person name="Liu C."/>
        </authorList>
    </citation>
    <scope>NUCLEOTIDE SEQUENCE [LARGE SCALE GENOMIC DNA]</scope>
    <source>
        <strain evidence="5 6">JCM 4753</strain>
    </source>
</reference>
<dbReference type="SUPFAM" id="SSF52540">
    <property type="entry name" value="P-loop containing nucleoside triphosphate hydrolases"/>
    <property type="match status" value="1"/>
</dbReference>
<evidence type="ECO:0000259" key="3">
    <source>
        <dbReference type="PROSITE" id="PS50893"/>
    </source>
</evidence>
<dbReference type="InterPro" id="IPR027417">
    <property type="entry name" value="P-loop_NTPase"/>
</dbReference>
<dbReference type="PANTHER" id="PTHR24220">
    <property type="entry name" value="IMPORT ATP-BINDING PROTEIN"/>
    <property type="match status" value="1"/>
</dbReference>
<evidence type="ECO:0000256" key="1">
    <source>
        <dbReference type="ARBA" id="ARBA00022741"/>
    </source>
</evidence>
<accession>A0ABS0XIU0</accession>
<evidence type="ECO:0000256" key="2">
    <source>
        <dbReference type="ARBA" id="ARBA00022840"/>
    </source>
</evidence>
<comment type="caution">
    <text evidence="5">The sequence shown here is derived from an EMBL/GenBank/DDBJ whole genome shotgun (WGS) entry which is preliminary data.</text>
</comment>
<evidence type="ECO:0000313" key="4">
    <source>
        <dbReference type="EMBL" id="MBJ3809463.1"/>
    </source>
</evidence>
<dbReference type="EMBL" id="JAEKOZ010000051">
    <property type="protein sequence ID" value="MBJ3813145.1"/>
    <property type="molecule type" value="Genomic_DNA"/>
</dbReference>
<dbReference type="InterPro" id="IPR015854">
    <property type="entry name" value="ABC_transpr_LolD-like"/>
</dbReference>